<evidence type="ECO:0000259" key="4">
    <source>
        <dbReference type="PROSITE" id="PS01124"/>
    </source>
</evidence>
<dbReference type="Pfam" id="PF12625">
    <property type="entry name" value="Arabinose_bd"/>
    <property type="match status" value="1"/>
</dbReference>
<dbReference type="PANTHER" id="PTHR47894:SF4">
    <property type="entry name" value="HTH-TYPE TRANSCRIPTIONAL REGULATOR GADX"/>
    <property type="match status" value="1"/>
</dbReference>
<accession>A0A5Q6RX75</accession>
<comment type="caution">
    <text evidence="5">The sequence shown here is derived from an EMBL/GenBank/DDBJ whole genome shotgun (WGS) entry which is preliminary data.</text>
</comment>
<keyword evidence="1" id="KW-0805">Transcription regulation</keyword>
<dbReference type="Proteomes" id="UP000307768">
    <property type="component" value="Unassembled WGS sequence"/>
</dbReference>
<dbReference type="OrthoDB" id="5241536at2"/>
<dbReference type="InterPro" id="IPR018060">
    <property type="entry name" value="HTH_AraC"/>
</dbReference>
<dbReference type="EMBL" id="VDFQ02000003">
    <property type="protein sequence ID" value="KAA1422685.1"/>
    <property type="molecule type" value="Genomic_DNA"/>
</dbReference>
<dbReference type="SMART" id="SM00342">
    <property type="entry name" value="HTH_ARAC"/>
    <property type="match status" value="1"/>
</dbReference>
<dbReference type="SUPFAM" id="SSF46689">
    <property type="entry name" value="Homeodomain-like"/>
    <property type="match status" value="1"/>
</dbReference>
<gene>
    <name evidence="5" type="ORF">FE697_010915</name>
</gene>
<dbReference type="PROSITE" id="PS01124">
    <property type="entry name" value="HTH_ARAC_FAMILY_2"/>
    <property type="match status" value="1"/>
</dbReference>
<dbReference type="Pfam" id="PF12833">
    <property type="entry name" value="HTH_18"/>
    <property type="match status" value="1"/>
</dbReference>
<reference evidence="5 6" key="1">
    <citation type="submission" date="2019-09" db="EMBL/GenBank/DDBJ databases">
        <title>Mumia zhuanghuii sp. nov. isolated from the intestinal contents of plateau pika (Ochotona curzoniae) in the Qinghai-Tibet plateau of China.</title>
        <authorList>
            <person name="Tian Z."/>
        </authorList>
    </citation>
    <scope>NUCLEOTIDE SEQUENCE [LARGE SCALE GENOMIC DNA]</scope>
    <source>
        <strain evidence="6">350</strain>
    </source>
</reference>
<evidence type="ECO:0000313" key="6">
    <source>
        <dbReference type="Proteomes" id="UP000307768"/>
    </source>
</evidence>
<protein>
    <submittedName>
        <fullName evidence="5">AraC family transcriptional regulator</fullName>
    </submittedName>
</protein>
<evidence type="ECO:0000313" key="5">
    <source>
        <dbReference type="EMBL" id="KAA1422685.1"/>
    </source>
</evidence>
<dbReference type="InterPro" id="IPR009057">
    <property type="entry name" value="Homeodomain-like_sf"/>
</dbReference>
<dbReference type="GO" id="GO:0000976">
    <property type="term" value="F:transcription cis-regulatory region binding"/>
    <property type="evidence" value="ECO:0007669"/>
    <property type="project" value="TreeGrafter"/>
</dbReference>
<sequence length="334" mass="35874">MATMRSAGVKGFRAVVESLGGDADALARRVGLDPAVLDEDDILVADWLLADLLEESAHALACPDLGLRMAARHGLDLLGPLAIVLVNSPTTGEALAAVARYLRFHADTIHVGLGPDPSGAPETAAFSYAQDVGAEPPVQAMDAGIGFVHRTFVEITGPGYGLRSIHLSYEPVAPLTAYEDFFGVPVVTGAATTYLRIPADFASTPIAGADEANRARAMAYLESVLPPELEDFPGRTRAIVHETLAFVPPQMSHVARILNVGERTLQRRLAERGTGFAQIVDDVRRETVHRYLTRTSMPLHEISAAVGFAEQATLTRSARRWWGQTPRAVRHGTT</sequence>
<evidence type="ECO:0000256" key="1">
    <source>
        <dbReference type="ARBA" id="ARBA00023015"/>
    </source>
</evidence>
<evidence type="ECO:0000256" key="2">
    <source>
        <dbReference type="ARBA" id="ARBA00023125"/>
    </source>
</evidence>
<feature type="domain" description="HTH araC/xylS-type" evidence="4">
    <location>
        <begin position="234"/>
        <end position="332"/>
    </location>
</feature>
<dbReference type="Gene3D" id="1.10.10.60">
    <property type="entry name" value="Homeodomain-like"/>
    <property type="match status" value="1"/>
</dbReference>
<dbReference type="GO" id="GO:0003700">
    <property type="term" value="F:DNA-binding transcription factor activity"/>
    <property type="evidence" value="ECO:0007669"/>
    <property type="project" value="InterPro"/>
</dbReference>
<organism evidence="5 6">
    <name type="scientific">Mumia zhuanghuii</name>
    <dbReference type="NCBI Taxonomy" id="2585211"/>
    <lineage>
        <taxon>Bacteria</taxon>
        <taxon>Bacillati</taxon>
        <taxon>Actinomycetota</taxon>
        <taxon>Actinomycetes</taxon>
        <taxon>Propionibacteriales</taxon>
        <taxon>Nocardioidaceae</taxon>
        <taxon>Mumia</taxon>
    </lineage>
</organism>
<dbReference type="GO" id="GO:0005829">
    <property type="term" value="C:cytosol"/>
    <property type="evidence" value="ECO:0007669"/>
    <property type="project" value="TreeGrafter"/>
</dbReference>
<keyword evidence="2" id="KW-0238">DNA-binding</keyword>
<dbReference type="InterPro" id="IPR032687">
    <property type="entry name" value="AraC-type_N"/>
</dbReference>
<proteinExistence type="predicted"/>
<name>A0A5Q6RX75_9ACTN</name>
<dbReference type="AlphaFoldDB" id="A0A5Q6RX75"/>
<dbReference type="PANTHER" id="PTHR47894">
    <property type="entry name" value="HTH-TYPE TRANSCRIPTIONAL REGULATOR GADX"/>
    <property type="match status" value="1"/>
</dbReference>
<keyword evidence="3" id="KW-0804">Transcription</keyword>
<evidence type="ECO:0000256" key="3">
    <source>
        <dbReference type="ARBA" id="ARBA00023163"/>
    </source>
</evidence>